<comment type="caution">
    <text evidence="2">The sequence shown here is derived from an EMBL/GenBank/DDBJ whole genome shotgun (WGS) entry which is preliminary data.</text>
</comment>
<organism evidence="2 3">
    <name type="scientific">Candidatus Jacksonbacteria bacterium RIFCSPLOWO2_02_FULL_44_20</name>
    <dbReference type="NCBI Taxonomy" id="1798460"/>
    <lineage>
        <taxon>Bacteria</taxon>
        <taxon>Candidatus Jacksoniibacteriota</taxon>
    </lineage>
</organism>
<gene>
    <name evidence="2" type="ORF">A3H61_02800</name>
</gene>
<evidence type="ECO:0000313" key="2">
    <source>
        <dbReference type="EMBL" id="OGY73113.1"/>
    </source>
</evidence>
<proteinExistence type="predicted"/>
<sequence length="283" mass="33077">MPTHNLPLRWRIYKSNDDKKYPFSLFIEEKHGSFVFLRTAEKWPGPGKNVFCKFEGIVGSKTVPKVKPVDECAIFSIRRYGKRLTVILNRPKNKRSWFIFLQREYKKYPGTFYTQVFWITQSSSIAERRGAYIPKTKRAEYTVLIDSNERYPYQFGAIETRRAPLQSGDYALCIGDAIVAIVERKTRENFLHELGHLDVFRAKLQEMAKFPHRVVVFEGSYTDFVSEKNEFYQGAFIARVIGDLCAEFPDVPLLFFKGRKSANQWVFYYFQAVYNRQSGTSAV</sequence>
<dbReference type="EMBL" id="MHJU01000017">
    <property type="protein sequence ID" value="OGY73113.1"/>
    <property type="molecule type" value="Genomic_DNA"/>
</dbReference>
<dbReference type="AlphaFoldDB" id="A0A1G2A878"/>
<accession>A0A1G2A878</accession>
<reference evidence="2 3" key="1">
    <citation type="journal article" date="2016" name="Nat. Commun.">
        <title>Thousands of microbial genomes shed light on interconnected biogeochemical processes in an aquifer system.</title>
        <authorList>
            <person name="Anantharaman K."/>
            <person name="Brown C.T."/>
            <person name="Hug L.A."/>
            <person name="Sharon I."/>
            <person name="Castelle C.J."/>
            <person name="Probst A.J."/>
            <person name="Thomas B.C."/>
            <person name="Singh A."/>
            <person name="Wilkins M.J."/>
            <person name="Karaoz U."/>
            <person name="Brodie E.L."/>
            <person name="Williams K.H."/>
            <person name="Hubbard S.S."/>
            <person name="Banfield J.F."/>
        </authorList>
    </citation>
    <scope>NUCLEOTIDE SEQUENCE [LARGE SCALE GENOMIC DNA]</scope>
</reference>
<name>A0A1G2A878_9BACT</name>
<evidence type="ECO:0000313" key="3">
    <source>
        <dbReference type="Proteomes" id="UP000178315"/>
    </source>
</evidence>
<dbReference type="Pfam" id="PF02732">
    <property type="entry name" value="ERCC4"/>
    <property type="match status" value="1"/>
</dbReference>
<feature type="domain" description="ERCC4" evidence="1">
    <location>
        <begin position="154"/>
        <end position="266"/>
    </location>
</feature>
<dbReference type="GO" id="GO:0003677">
    <property type="term" value="F:DNA binding"/>
    <property type="evidence" value="ECO:0007669"/>
    <property type="project" value="InterPro"/>
</dbReference>
<dbReference type="InterPro" id="IPR006166">
    <property type="entry name" value="ERCC4_domain"/>
</dbReference>
<dbReference type="Proteomes" id="UP000178315">
    <property type="component" value="Unassembled WGS sequence"/>
</dbReference>
<dbReference type="Gene3D" id="3.40.50.10130">
    <property type="match status" value="1"/>
</dbReference>
<dbReference type="GO" id="GO:0004518">
    <property type="term" value="F:nuclease activity"/>
    <property type="evidence" value="ECO:0007669"/>
    <property type="project" value="InterPro"/>
</dbReference>
<evidence type="ECO:0000259" key="1">
    <source>
        <dbReference type="Pfam" id="PF02732"/>
    </source>
</evidence>
<protein>
    <recommendedName>
        <fullName evidence="1">ERCC4 domain-containing protein</fullName>
    </recommendedName>
</protein>